<sequence>MLRVSARFVPRVLAIEQKDHRLSVATALLQEAETDQNFMEGIIRGDETWVYGYEPETKC</sequence>
<evidence type="ECO:0000313" key="1">
    <source>
        <dbReference type="EMBL" id="GFG33641.1"/>
    </source>
</evidence>
<organism evidence="1 2">
    <name type="scientific">Coptotermes formosanus</name>
    <name type="common">Formosan subterranean termite</name>
    <dbReference type="NCBI Taxonomy" id="36987"/>
    <lineage>
        <taxon>Eukaryota</taxon>
        <taxon>Metazoa</taxon>
        <taxon>Ecdysozoa</taxon>
        <taxon>Arthropoda</taxon>
        <taxon>Hexapoda</taxon>
        <taxon>Insecta</taxon>
        <taxon>Pterygota</taxon>
        <taxon>Neoptera</taxon>
        <taxon>Polyneoptera</taxon>
        <taxon>Dictyoptera</taxon>
        <taxon>Blattodea</taxon>
        <taxon>Blattoidea</taxon>
        <taxon>Termitoidae</taxon>
        <taxon>Rhinotermitidae</taxon>
        <taxon>Coptotermes</taxon>
    </lineage>
</organism>
<dbReference type="AlphaFoldDB" id="A0A6L2PM44"/>
<dbReference type="InParanoid" id="A0A6L2PM44"/>
<keyword evidence="2" id="KW-1185">Reference proteome</keyword>
<protein>
    <submittedName>
        <fullName evidence="1">Uncharacterized protein</fullName>
    </submittedName>
</protein>
<gene>
    <name evidence="1" type="ORF">Cfor_01522</name>
</gene>
<evidence type="ECO:0000313" key="2">
    <source>
        <dbReference type="Proteomes" id="UP000502823"/>
    </source>
</evidence>
<dbReference type="Proteomes" id="UP000502823">
    <property type="component" value="Unassembled WGS sequence"/>
</dbReference>
<name>A0A6L2PM44_COPFO</name>
<comment type="caution">
    <text evidence="1">The sequence shown here is derived from an EMBL/GenBank/DDBJ whole genome shotgun (WGS) entry which is preliminary data.</text>
</comment>
<dbReference type="EMBL" id="BLKM01000443">
    <property type="protein sequence ID" value="GFG33641.1"/>
    <property type="molecule type" value="Genomic_DNA"/>
</dbReference>
<dbReference type="GO" id="GO:0003676">
    <property type="term" value="F:nucleic acid binding"/>
    <property type="evidence" value="ECO:0007669"/>
    <property type="project" value="InterPro"/>
</dbReference>
<reference evidence="2" key="1">
    <citation type="submission" date="2020-01" db="EMBL/GenBank/DDBJ databases">
        <title>Draft genome sequence of the Termite Coptotermes fromosanus.</title>
        <authorList>
            <person name="Itakura S."/>
            <person name="Yosikawa Y."/>
            <person name="Umezawa K."/>
        </authorList>
    </citation>
    <scope>NUCLEOTIDE SEQUENCE [LARGE SCALE GENOMIC DNA]</scope>
</reference>
<dbReference type="Gene3D" id="3.30.420.10">
    <property type="entry name" value="Ribonuclease H-like superfamily/Ribonuclease H"/>
    <property type="match status" value="1"/>
</dbReference>
<dbReference type="InterPro" id="IPR036397">
    <property type="entry name" value="RNaseH_sf"/>
</dbReference>
<proteinExistence type="predicted"/>
<dbReference type="OrthoDB" id="6118231at2759"/>
<accession>A0A6L2PM44</accession>